<gene>
    <name evidence="1" type="ORF">S01H1_41397</name>
</gene>
<dbReference type="EMBL" id="BARS01026256">
    <property type="protein sequence ID" value="GAF99839.1"/>
    <property type="molecule type" value="Genomic_DNA"/>
</dbReference>
<feature type="non-terminal residue" evidence="1">
    <location>
        <position position="185"/>
    </location>
</feature>
<accession>X0U2R6</accession>
<name>X0U2R6_9ZZZZ</name>
<evidence type="ECO:0000313" key="1">
    <source>
        <dbReference type="EMBL" id="GAF99839.1"/>
    </source>
</evidence>
<proteinExistence type="predicted"/>
<organism evidence="1">
    <name type="scientific">marine sediment metagenome</name>
    <dbReference type="NCBI Taxonomy" id="412755"/>
    <lineage>
        <taxon>unclassified sequences</taxon>
        <taxon>metagenomes</taxon>
        <taxon>ecological metagenomes</taxon>
    </lineage>
</organism>
<sequence>MDIFTDFETRSEVDLMDVGLANYAEHESTLPLMLAYGIRRKQKQWILDLDAMAATPAMRPACPDDFLALVDNAEVIFHAHNAAFEIMIYEFICRRRWGWPDIPVSRWRCTMAKASAANMPKQLARLVKRLALGGDVQKDERGKFLIQALSVPTKCQKTAKKRRKDKDGNDVFKMVLTKAGKEVKR</sequence>
<protein>
    <submittedName>
        <fullName evidence="1">Uncharacterized protein</fullName>
    </submittedName>
</protein>
<dbReference type="AlphaFoldDB" id="X0U2R6"/>
<comment type="caution">
    <text evidence="1">The sequence shown here is derived from an EMBL/GenBank/DDBJ whole genome shotgun (WGS) entry which is preliminary data.</text>
</comment>
<reference evidence="1" key="1">
    <citation type="journal article" date="2014" name="Front. Microbiol.">
        <title>High frequency of phylogenetically diverse reductive dehalogenase-homologous genes in deep subseafloor sedimentary metagenomes.</title>
        <authorList>
            <person name="Kawai M."/>
            <person name="Futagami T."/>
            <person name="Toyoda A."/>
            <person name="Takaki Y."/>
            <person name="Nishi S."/>
            <person name="Hori S."/>
            <person name="Arai W."/>
            <person name="Tsubouchi T."/>
            <person name="Morono Y."/>
            <person name="Uchiyama I."/>
            <person name="Ito T."/>
            <person name="Fujiyama A."/>
            <person name="Inagaki F."/>
            <person name="Takami H."/>
        </authorList>
    </citation>
    <scope>NUCLEOTIDE SEQUENCE</scope>
    <source>
        <strain evidence="1">Expedition CK06-06</strain>
    </source>
</reference>